<feature type="domain" description="DUF4440" evidence="1">
    <location>
        <begin position="2"/>
        <end position="108"/>
    </location>
</feature>
<protein>
    <submittedName>
        <fullName evidence="2">Nuclear transport factor 2 family protein</fullName>
    </submittedName>
</protein>
<dbReference type="EMBL" id="JBHTIK010000005">
    <property type="protein sequence ID" value="MFD0849008.1"/>
    <property type="molecule type" value="Genomic_DNA"/>
</dbReference>
<proteinExistence type="predicted"/>
<dbReference type="Proteomes" id="UP001597124">
    <property type="component" value="Unassembled WGS sequence"/>
</dbReference>
<evidence type="ECO:0000313" key="2">
    <source>
        <dbReference type="EMBL" id="MFD0849008.1"/>
    </source>
</evidence>
<evidence type="ECO:0000259" key="1">
    <source>
        <dbReference type="Pfam" id="PF14534"/>
    </source>
</evidence>
<keyword evidence="3" id="KW-1185">Reference proteome</keyword>
<reference evidence="3" key="1">
    <citation type="journal article" date="2019" name="Int. J. Syst. Evol. Microbiol.">
        <title>The Global Catalogue of Microorganisms (GCM) 10K type strain sequencing project: providing services to taxonomists for standard genome sequencing and annotation.</title>
        <authorList>
            <consortium name="The Broad Institute Genomics Platform"/>
            <consortium name="The Broad Institute Genome Sequencing Center for Infectious Disease"/>
            <person name="Wu L."/>
            <person name="Ma J."/>
        </authorList>
    </citation>
    <scope>NUCLEOTIDE SEQUENCE [LARGE SCALE GENOMIC DNA]</scope>
    <source>
        <strain evidence="3">CCUG 52537</strain>
    </source>
</reference>
<dbReference type="Gene3D" id="3.10.450.50">
    <property type="match status" value="1"/>
</dbReference>
<gene>
    <name evidence="2" type="ORF">ACFQ00_11785</name>
</gene>
<dbReference type="SUPFAM" id="SSF54427">
    <property type="entry name" value="NTF2-like"/>
    <property type="match status" value="1"/>
</dbReference>
<organism evidence="2 3">
    <name type="scientific">Sphingosinicella xenopeptidilytica</name>
    <dbReference type="NCBI Taxonomy" id="364098"/>
    <lineage>
        <taxon>Bacteria</taxon>
        <taxon>Pseudomonadati</taxon>
        <taxon>Pseudomonadota</taxon>
        <taxon>Alphaproteobacteria</taxon>
        <taxon>Sphingomonadales</taxon>
        <taxon>Sphingosinicellaceae</taxon>
        <taxon>Sphingosinicella</taxon>
    </lineage>
</organism>
<dbReference type="RefSeq" id="WP_381490790.1">
    <property type="nucleotide sequence ID" value="NZ_JBHTIK010000005.1"/>
</dbReference>
<dbReference type="InterPro" id="IPR032710">
    <property type="entry name" value="NTF2-like_dom_sf"/>
</dbReference>
<dbReference type="Pfam" id="PF14534">
    <property type="entry name" value="DUF4440"/>
    <property type="match status" value="1"/>
</dbReference>
<name>A0ABW3C472_SPHXN</name>
<dbReference type="InterPro" id="IPR027843">
    <property type="entry name" value="DUF4440"/>
</dbReference>
<accession>A0ABW3C472</accession>
<evidence type="ECO:0000313" key="3">
    <source>
        <dbReference type="Proteomes" id="UP001597124"/>
    </source>
</evidence>
<comment type="caution">
    <text evidence="2">The sequence shown here is derived from an EMBL/GenBank/DDBJ whole genome shotgun (WGS) entry which is preliminary data.</text>
</comment>
<sequence length="125" mass="13944">MIARHARQLREALLTADRAVLDRLVSDSLIFFHLGGTQDNKAGFVSAGDRMRLQKIEVSDQEIAIYGEAAVVTSEERVEATLVGKEAPISLHARLMTVWAKEDGRWRLTRYQPTPILPFKPTATG</sequence>